<protein>
    <submittedName>
        <fullName evidence="1">DnaJ2 protein</fullName>
    </submittedName>
</protein>
<accession>Q9ZEJ4</accession>
<sequence length="23" mass="2493">MPKSSEPTYYSLLGLHPSASVID</sequence>
<evidence type="ECO:0000313" key="1">
    <source>
        <dbReference type="EMBL" id="CAA10746.1"/>
    </source>
</evidence>
<proteinExistence type="predicted"/>
<reference evidence="1" key="1">
    <citation type="thesis" date="1999" institute="University of Bonn" country="Botanical Institute">
        <authorList>
            <person name="Pohl B."/>
        </authorList>
    </citation>
    <scope>NUCLEOTIDE SEQUENCE</scope>
    <source>
        <strain evidence="1">PCC 7120</strain>
    </source>
</reference>
<gene>
    <name evidence="1" type="primary">dnaJ2</name>
</gene>
<name>Q9ZEJ4_9NOST</name>
<dbReference type="AlphaFoldDB" id="Q9ZEJ4"/>
<feature type="non-terminal residue" evidence="1">
    <location>
        <position position="23"/>
    </location>
</feature>
<organism evidence="1">
    <name type="scientific">Anabaena sp</name>
    <dbReference type="NCBI Taxonomy" id="1167"/>
    <lineage>
        <taxon>Bacteria</taxon>
        <taxon>Bacillati</taxon>
        <taxon>Cyanobacteriota</taxon>
        <taxon>Cyanophyceae</taxon>
        <taxon>Nostocales</taxon>
        <taxon>Nostocaceae</taxon>
        <taxon>Anabaena</taxon>
    </lineage>
</organism>
<dbReference type="EMBL" id="AJ132709">
    <property type="protein sequence ID" value="CAA10746.1"/>
    <property type="molecule type" value="Genomic_DNA"/>
</dbReference>